<evidence type="ECO:0000256" key="4">
    <source>
        <dbReference type="ARBA" id="ARBA00022840"/>
    </source>
</evidence>
<dbReference type="GO" id="GO:0098796">
    <property type="term" value="C:membrane protein complex"/>
    <property type="evidence" value="ECO:0007669"/>
    <property type="project" value="UniProtKB-ARBA"/>
</dbReference>
<dbReference type="InterPro" id="IPR027417">
    <property type="entry name" value="P-loop_NTPase"/>
</dbReference>
<organism evidence="6 7">
    <name type="scientific">Zestosphaera tikiterensis</name>
    <dbReference type="NCBI Taxonomy" id="1973259"/>
    <lineage>
        <taxon>Archaea</taxon>
        <taxon>Thermoproteota</taxon>
        <taxon>Thermoprotei</taxon>
        <taxon>Desulfurococcales</taxon>
        <taxon>Desulfurococcaceae</taxon>
        <taxon>Zestosphaera</taxon>
    </lineage>
</organism>
<dbReference type="GO" id="GO:0022857">
    <property type="term" value="F:transmembrane transporter activity"/>
    <property type="evidence" value="ECO:0007669"/>
    <property type="project" value="UniProtKB-ARBA"/>
</dbReference>
<feature type="domain" description="ABC transporter" evidence="5">
    <location>
        <begin position="9"/>
        <end position="242"/>
    </location>
</feature>
<evidence type="ECO:0000256" key="2">
    <source>
        <dbReference type="ARBA" id="ARBA00022448"/>
    </source>
</evidence>
<dbReference type="PANTHER" id="PTHR42798:SF6">
    <property type="entry name" value="CELL DIVISION ATP-BINDING PROTEIN FTSE"/>
    <property type="match status" value="1"/>
</dbReference>
<comment type="similarity">
    <text evidence="1">Belongs to the ABC transporter superfamily.</text>
</comment>
<dbReference type="SUPFAM" id="SSF52540">
    <property type="entry name" value="P-loop containing nucleoside triphosphate hydrolases"/>
    <property type="match status" value="1"/>
</dbReference>
<evidence type="ECO:0000313" key="6">
    <source>
        <dbReference type="EMBL" id="PUA34059.1"/>
    </source>
</evidence>
<dbReference type="GO" id="GO:0016887">
    <property type="term" value="F:ATP hydrolysis activity"/>
    <property type="evidence" value="ECO:0007669"/>
    <property type="project" value="InterPro"/>
</dbReference>
<dbReference type="EMBL" id="NBVN01000001">
    <property type="protein sequence ID" value="PUA34059.1"/>
    <property type="molecule type" value="Genomic_DNA"/>
</dbReference>
<dbReference type="CDD" id="cd03255">
    <property type="entry name" value="ABC_MJ0796_LolCDE_FtsE"/>
    <property type="match status" value="1"/>
</dbReference>
<sequence length="242" mass="26656">MVSNVKAVVELVDVWKMYKVGDIITWGLRGVDLKVFKGDFIAIMGPSGSGKTTLLNIMGLLDKPTKGKVFIDGIEASKLSSRDLAIVRNRKIGFVFQQFNLISRLTIYENLELPLIPSGLNAKERRERIVSTLKSVGGDEAWLRKKPTQLSGGQQQRVAIARALVNNPSLILADEPTGNLDRASAKTVIQTFMNLNAKGQTIVIVTHDPEVANCTNKIYVIRDGKIVSVEEPDKDRCLALRA</sequence>
<dbReference type="InterPro" id="IPR017871">
    <property type="entry name" value="ABC_transporter-like_CS"/>
</dbReference>
<evidence type="ECO:0000313" key="7">
    <source>
        <dbReference type="Proteomes" id="UP000244093"/>
    </source>
</evidence>
<keyword evidence="3" id="KW-0547">Nucleotide-binding</keyword>
<dbReference type="SMART" id="SM00382">
    <property type="entry name" value="AAA"/>
    <property type="match status" value="1"/>
</dbReference>
<dbReference type="AlphaFoldDB" id="A0A2R7Y9S7"/>
<dbReference type="InterPro" id="IPR017911">
    <property type="entry name" value="MacB-like_ATP-bd"/>
</dbReference>
<comment type="caution">
    <text evidence="6">The sequence shown here is derived from an EMBL/GenBank/DDBJ whole genome shotgun (WGS) entry which is preliminary data.</text>
</comment>
<proteinExistence type="inferred from homology"/>
<dbReference type="Gene3D" id="3.40.50.300">
    <property type="entry name" value="P-loop containing nucleotide triphosphate hydrolases"/>
    <property type="match status" value="1"/>
</dbReference>
<evidence type="ECO:0000259" key="5">
    <source>
        <dbReference type="PROSITE" id="PS50893"/>
    </source>
</evidence>
<keyword evidence="4 6" id="KW-0067">ATP-binding</keyword>
<dbReference type="FunFam" id="3.40.50.300:FF:000032">
    <property type="entry name" value="Export ABC transporter ATP-binding protein"/>
    <property type="match status" value="1"/>
</dbReference>
<dbReference type="InterPro" id="IPR003439">
    <property type="entry name" value="ABC_transporter-like_ATP-bd"/>
</dbReference>
<dbReference type="Proteomes" id="UP000244093">
    <property type="component" value="Unassembled WGS sequence"/>
</dbReference>
<name>A0A2R7Y9S7_9CREN</name>
<dbReference type="PANTHER" id="PTHR42798">
    <property type="entry name" value="LIPOPROTEIN-RELEASING SYSTEM ATP-BINDING PROTEIN LOLD"/>
    <property type="match status" value="1"/>
</dbReference>
<gene>
    <name evidence="6" type="ORF">B7O98_00675</name>
</gene>
<protein>
    <submittedName>
        <fullName evidence="6">ABC transporter ATP-binding protein</fullName>
    </submittedName>
</protein>
<keyword evidence="2" id="KW-0813">Transport</keyword>
<evidence type="ECO:0000256" key="3">
    <source>
        <dbReference type="ARBA" id="ARBA00022741"/>
    </source>
</evidence>
<evidence type="ECO:0000256" key="1">
    <source>
        <dbReference type="ARBA" id="ARBA00005417"/>
    </source>
</evidence>
<dbReference type="Pfam" id="PF00005">
    <property type="entry name" value="ABC_tran"/>
    <property type="match status" value="1"/>
</dbReference>
<accession>A0A2R7Y9S7</accession>
<dbReference type="PROSITE" id="PS50893">
    <property type="entry name" value="ABC_TRANSPORTER_2"/>
    <property type="match status" value="1"/>
</dbReference>
<dbReference type="InterPro" id="IPR003593">
    <property type="entry name" value="AAA+_ATPase"/>
</dbReference>
<dbReference type="GO" id="GO:0005524">
    <property type="term" value="F:ATP binding"/>
    <property type="evidence" value="ECO:0007669"/>
    <property type="project" value="UniProtKB-KW"/>
</dbReference>
<reference evidence="6 7" key="1">
    <citation type="journal article" date="2018" name="Syst. Appl. Microbiol.">
        <title>A new symbiotic nanoarchaeote (Candidatus Nanoclepta minutus) and its host (Zestosphaera tikiterensis gen. nov., sp. nov.) from a New Zealand hot spring.</title>
        <authorList>
            <person name="St John E."/>
            <person name="Liu Y."/>
            <person name="Podar M."/>
            <person name="Stott M.B."/>
            <person name="Meneghin J."/>
            <person name="Chen Z."/>
            <person name="Lagutin K."/>
            <person name="Mitchell K."/>
            <person name="Reysenbach A.L."/>
        </authorList>
    </citation>
    <scope>NUCLEOTIDE SEQUENCE [LARGE SCALE GENOMIC DNA]</scope>
    <source>
        <strain evidence="6">NZ3</strain>
    </source>
</reference>
<dbReference type="PROSITE" id="PS00211">
    <property type="entry name" value="ABC_TRANSPORTER_1"/>
    <property type="match status" value="1"/>
</dbReference>